<dbReference type="Pfam" id="PF01584">
    <property type="entry name" value="CheW"/>
    <property type="match status" value="1"/>
</dbReference>
<feature type="domain" description="CheW-like" evidence="15">
    <location>
        <begin position="1970"/>
        <end position="2105"/>
    </location>
</feature>
<comment type="function">
    <text evidence="8">Involved in the transmission of sensory signals from the chemoreceptors to the flagellar motors. CheA is autophosphorylated; it can transfer its phosphate group to either CheB or CheY.</text>
</comment>
<dbReference type="InterPro" id="IPR036890">
    <property type="entry name" value="HATPase_C_sf"/>
</dbReference>
<feature type="region of interest" description="Disordered" evidence="12">
    <location>
        <begin position="1256"/>
        <end position="1370"/>
    </location>
</feature>
<evidence type="ECO:0000256" key="4">
    <source>
        <dbReference type="ARBA" id="ARBA00022553"/>
    </source>
</evidence>
<evidence type="ECO:0000256" key="6">
    <source>
        <dbReference type="ARBA" id="ARBA00022777"/>
    </source>
</evidence>
<dbReference type="SMART" id="SM00260">
    <property type="entry name" value="CheW"/>
    <property type="match status" value="1"/>
</dbReference>
<organism evidence="17 18">
    <name type="scientific">Aquabacterium olei</name>
    <dbReference type="NCBI Taxonomy" id="1296669"/>
    <lineage>
        <taxon>Bacteria</taxon>
        <taxon>Pseudomonadati</taxon>
        <taxon>Pseudomonadota</taxon>
        <taxon>Betaproteobacteria</taxon>
        <taxon>Burkholderiales</taxon>
        <taxon>Aquabacterium</taxon>
    </lineage>
</organism>
<dbReference type="Pfam" id="PF02518">
    <property type="entry name" value="HATPase_c"/>
    <property type="match status" value="1"/>
</dbReference>
<dbReference type="CDD" id="cd00088">
    <property type="entry name" value="HPT"/>
    <property type="match status" value="2"/>
</dbReference>
<accession>A0A2U8FUX8</accession>
<evidence type="ECO:0000256" key="12">
    <source>
        <dbReference type="SAM" id="MobiDB-lite"/>
    </source>
</evidence>
<dbReference type="SUPFAM" id="SSF47226">
    <property type="entry name" value="Histidine-containing phosphotransfer domain, HPT domain"/>
    <property type="match status" value="4"/>
</dbReference>
<dbReference type="PROSITE" id="PS50851">
    <property type="entry name" value="CHEW"/>
    <property type="match status" value="1"/>
</dbReference>
<dbReference type="PRINTS" id="PR00344">
    <property type="entry name" value="BCTRLSENSOR"/>
</dbReference>
<evidence type="ECO:0000259" key="16">
    <source>
        <dbReference type="PROSITE" id="PS50894"/>
    </source>
</evidence>
<dbReference type="InterPro" id="IPR036061">
    <property type="entry name" value="CheW-like_dom_sf"/>
</dbReference>
<dbReference type="InterPro" id="IPR011006">
    <property type="entry name" value="CheY-like_superfamily"/>
</dbReference>
<dbReference type="Pfam" id="PF01627">
    <property type="entry name" value="Hpt"/>
    <property type="match status" value="3"/>
</dbReference>
<dbReference type="InterPro" id="IPR004358">
    <property type="entry name" value="Sig_transdc_His_kin-like_C"/>
</dbReference>
<evidence type="ECO:0000256" key="8">
    <source>
        <dbReference type="ARBA" id="ARBA00035100"/>
    </source>
</evidence>
<dbReference type="InterPro" id="IPR036641">
    <property type="entry name" value="HPT_dom_sf"/>
</dbReference>
<dbReference type="RefSeq" id="WP_109037210.1">
    <property type="nucleotide sequence ID" value="NZ_CP029210.1"/>
</dbReference>
<keyword evidence="7" id="KW-0902">Two-component regulatory system</keyword>
<comment type="catalytic activity">
    <reaction evidence="1">
        <text>ATP + protein L-histidine = ADP + protein N-phospho-L-histidine.</text>
        <dbReference type="EC" id="2.7.13.3"/>
    </reaction>
</comment>
<dbReference type="KEGG" id="aon:DEH84_12875"/>
<feature type="compositionally biased region" description="Acidic residues" evidence="12">
    <location>
        <begin position="1322"/>
        <end position="1332"/>
    </location>
</feature>
<evidence type="ECO:0000256" key="5">
    <source>
        <dbReference type="ARBA" id="ARBA00022679"/>
    </source>
</evidence>
<feature type="modified residue" description="Phosphohistidine" evidence="9">
    <location>
        <position position="1170"/>
    </location>
</feature>
<dbReference type="SMART" id="SM00448">
    <property type="entry name" value="REC"/>
    <property type="match status" value="1"/>
</dbReference>
<keyword evidence="6 17" id="KW-0418">Kinase</keyword>
<dbReference type="GO" id="GO:0005737">
    <property type="term" value="C:cytoplasm"/>
    <property type="evidence" value="ECO:0007669"/>
    <property type="project" value="InterPro"/>
</dbReference>
<dbReference type="Pfam" id="PF26379">
    <property type="entry name" value="FimL_2nd"/>
    <property type="match status" value="1"/>
</dbReference>
<feature type="region of interest" description="Disordered" evidence="12">
    <location>
        <begin position="697"/>
        <end position="727"/>
    </location>
</feature>
<dbReference type="GO" id="GO:0006935">
    <property type="term" value="P:chemotaxis"/>
    <property type="evidence" value="ECO:0007669"/>
    <property type="project" value="InterPro"/>
</dbReference>
<evidence type="ECO:0000256" key="2">
    <source>
        <dbReference type="ARBA" id="ARBA00012438"/>
    </source>
</evidence>
<dbReference type="PROSITE" id="PS50109">
    <property type="entry name" value="HIS_KIN"/>
    <property type="match status" value="1"/>
</dbReference>
<dbReference type="Gene3D" id="2.30.30.40">
    <property type="entry name" value="SH3 Domains"/>
    <property type="match status" value="1"/>
</dbReference>
<feature type="coiled-coil region" evidence="11">
    <location>
        <begin position="656"/>
        <end position="683"/>
    </location>
</feature>
<proteinExistence type="predicted"/>
<gene>
    <name evidence="17" type="ORF">DEH84_12875</name>
</gene>
<dbReference type="InterPro" id="IPR001789">
    <property type="entry name" value="Sig_transdc_resp-reg_receiver"/>
</dbReference>
<evidence type="ECO:0000259" key="14">
    <source>
        <dbReference type="PROSITE" id="PS50110"/>
    </source>
</evidence>
<feature type="domain" description="HPt" evidence="16">
    <location>
        <begin position="1124"/>
        <end position="1226"/>
    </location>
</feature>
<dbReference type="CDD" id="cd17546">
    <property type="entry name" value="REC_hyHK_CKI1_RcsC-like"/>
    <property type="match status" value="1"/>
</dbReference>
<reference evidence="17 18" key="1">
    <citation type="submission" date="2018-05" db="EMBL/GenBank/DDBJ databases">
        <title>complete genome sequence of Aquabacterium olei NBRC 110486.</title>
        <authorList>
            <person name="Tang B."/>
            <person name="Chang J."/>
            <person name="Zhang L."/>
            <person name="Yang H."/>
        </authorList>
    </citation>
    <scope>NUCLEOTIDE SEQUENCE [LARGE SCALE GENOMIC DNA]</scope>
    <source>
        <strain evidence="17 18">NBRC 110486</strain>
    </source>
</reference>
<dbReference type="InterPro" id="IPR058661">
    <property type="entry name" value="FimL_2nd"/>
</dbReference>
<feature type="domain" description="HPt" evidence="16">
    <location>
        <begin position="1434"/>
        <end position="1537"/>
    </location>
</feature>
<feature type="region of interest" description="Disordered" evidence="12">
    <location>
        <begin position="1555"/>
        <end position="1615"/>
    </location>
</feature>
<evidence type="ECO:0000256" key="7">
    <source>
        <dbReference type="ARBA" id="ARBA00023012"/>
    </source>
</evidence>
<feature type="coiled-coil region" evidence="11">
    <location>
        <begin position="1751"/>
        <end position="1778"/>
    </location>
</feature>
<dbReference type="SMART" id="SM01231">
    <property type="entry name" value="H-kinase_dim"/>
    <property type="match status" value="1"/>
</dbReference>
<feature type="compositionally biased region" description="Acidic residues" evidence="12">
    <location>
        <begin position="1292"/>
        <end position="1304"/>
    </location>
</feature>
<dbReference type="InterPro" id="IPR004105">
    <property type="entry name" value="CheA-like_dim"/>
</dbReference>
<keyword evidence="5" id="KW-0808">Transferase</keyword>
<dbReference type="PROSITE" id="PS50110">
    <property type="entry name" value="RESPONSE_REGULATORY"/>
    <property type="match status" value="1"/>
</dbReference>
<evidence type="ECO:0000256" key="1">
    <source>
        <dbReference type="ARBA" id="ARBA00000085"/>
    </source>
</evidence>
<feature type="domain" description="HPt" evidence="16">
    <location>
        <begin position="729"/>
        <end position="833"/>
    </location>
</feature>
<dbReference type="SUPFAM" id="SSF50341">
    <property type="entry name" value="CheW-like"/>
    <property type="match status" value="1"/>
</dbReference>
<dbReference type="Pfam" id="PF00072">
    <property type="entry name" value="Response_reg"/>
    <property type="match status" value="1"/>
</dbReference>
<keyword evidence="4 10" id="KW-0597">Phosphoprotein</keyword>
<dbReference type="InterPro" id="IPR008207">
    <property type="entry name" value="Sig_transdc_His_kin_Hpt_dom"/>
</dbReference>
<dbReference type="Gene3D" id="3.30.565.10">
    <property type="entry name" value="Histidine kinase-like ATPase, C-terminal domain"/>
    <property type="match status" value="1"/>
</dbReference>
<dbReference type="EC" id="2.7.13.3" evidence="2"/>
<protein>
    <recommendedName>
        <fullName evidence="3">Chemotaxis protein CheA</fullName>
        <ecNumber evidence="2">2.7.13.3</ecNumber>
    </recommendedName>
</protein>
<evidence type="ECO:0000256" key="11">
    <source>
        <dbReference type="SAM" id="Coils"/>
    </source>
</evidence>
<dbReference type="SUPFAM" id="SSF52172">
    <property type="entry name" value="CheY-like"/>
    <property type="match status" value="1"/>
</dbReference>
<feature type="compositionally biased region" description="Pro residues" evidence="12">
    <location>
        <begin position="709"/>
        <end position="719"/>
    </location>
</feature>
<dbReference type="SMART" id="SM00073">
    <property type="entry name" value="HPT"/>
    <property type="match status" value="3"/>
</dbReference>
<evidence type="ECO:0000256" key="10">
    <source>
        <dbReference type="PROSITE-ProRule" id="PRU00169"/>
    </source>
</evidence>
<dbReference type="InterPro" id="IPR002545">
    <property type="entry name" value="CheW-lke_dom"/>
</dbReference>
<evidence type="ECO:0000259" key="13">
    <source>
        <dbReference type="PROSITE" id="PS50109"/>
    </source>
</evidence>
<feature type="modified residue" description="4-aspartylphosphate" evidence="10">
    <location>
        <position position="2199"/>
    </location>
</feature>
<keyword evidence="11" id="KW-0175">Coiled coil</keyword>
<dbReference type="EMBL" id="CP029210">
    <property type="protein sequence ID" value="AWI54214.1"/>
    <property type="molecule type" value="Genomic_DNA"/>
</dbReference>
<dbReference type="InterPro" id="IPR051315">
    <property type="entry name" value="Bact_Chemotaxis_CheA"/>
</dbReference>
<feature type="modified residue" description="Phosphohistidine" evidence="9">
    <location>
        <position position="776"/>
    </location>
</feature>
<dbReference type="OrthoDB" id="9803176at2"/>
<dbReference type="SMART" id="SM00387">
    <property type="entry name" value="HATPase_c"/>
    <property type="match status" value="1"/>
</dbReference>
<feature type="domain" description="Response regulatory" evidence="14">
    <location>
        <begin position="2150"/>
        <end position="2266"/>
    </location>
</feature>
<dbReference type="Gene3D" id="1.20.120.160">
    <property type="entry name" value="HPT domain"/>
    <property type="match status" value="3"/>
</dbReference>
<evidence type="ECO:0000256" key="3">
    <source>
        <dbReference type="ARBA" id="ARBA00021495"/>
    </source>
</evidence>
<evidence type="ECO:0000256" key="9">
    <source>
        <dbReference type="PROSITE-ProRule" id="PRU00110"/>
    </source>
</evidence>
<feature type="compositionally biased region" description="Low complexity" evidence="12">
    <location>
        <begin position="1333"/>
        <end position="1344"/>
    </location>
</feature>
<name>A0A2U8FUX8_9BURK</name>
<dbReference type="Gene3D" id="3.40.50.2300">
    <property type="match status" value="1"/>
</dbReference>
<dbReference type="InterPro" id="IPR005467">
    <property type="entry name" value="His_kinase_dom"/>
</dbReference>
<feature type="coiled-coil region" evidence="11">
    <location>
        <begin position="1683"/>
        <end position="1710"/>
    </location>
</feature>
<keyword evidence="18" id="KW-1185">Reference proteome</keyword>
<feature type="modified residue" description="Phosphohistidine" evidence="9">
    <location>
        <position position="1481"/>
    </location>
</feature>
<feature type="coiled-coil region" evidence="11">
    <location>
        <begin position="741"/>
        <end position="768"/>
    </location>
</feature>
<evidence type="ECO:0000259" key="15">
    <source>
        <dbReference type="PROSITE" id="PS50851"/>
    </source>
</evidence>
<dbReference type="SUPFAM" id="SSF55874">
    <property type="entry name" value="ATPase domain of HSP90 chaperone/DNA topoisomerase II/histidine kinase"/>
    <property type="match status" value="1"/>
</dbReference>
<dbReference type="PANTHER" id="PTHR43395">
    <property type="entry name" value="SENSOR HISTIDINE KINASE CHEA"/>
    <property type="match status" value="1"/>
</dbReference>
<dbReference type="Proteomes" id="UP000244892">
    <property type="component" value="Chromosome"/>
</dbReference>
<dbReference type="InterPro" id="IPR003594">
    <property type="entry name" value="HATPase_dom"/>
</dbReference>
<evidence type="ECO:0000313" key="17">
    <source>
        <dbReference type="EMBL" id="AWI54214.1"/>
    </source>
</evidence>
<feature type="region of interest" description="Disordered" evidence="12">
    <location>
        <begin position="1063"/>
        <end position="1091"/>
    </location>
</feature>
<dbReference type="PROSITE" id="PS50894">
    <property type="entry name" value="HPT"/>
    <property type="match status" value="3"/>
</dbReference>
<feature type="domain" description="Histidine kinase" evidence="13">
    <location>
        <begin position="1735"/>
        <end position="1968"/>
    </location>
</feature>
<dbReference type="GO" id="GO:0000155">
    <property type="term" value="F:phosphorelay sensor kinase activity"/>
    <property type="evidence" value="ECO:0007669"/>
    <property type="project" value="InterPro"/>
</dbReference>
<sequence>MDNLHEDAPLASDDLSALAWVHEELRKSLDAAHKALHRVLKDSAAAGLSDLDALDPAVLRTARQQIHQGVGALELAGLSAGATLLRASEAVVQKFVNRPQAITEDAVRDVERGSFALLDYIGRKLAGKPVSALALFPQYEALATRAGGPLPRPTDLWSQDWPTVSLEAPLAPPDDVSPRQADQVTIGDFEMGLLSLLKRNQPADAVALAELCTALASGAAERHAHRESATWLLASGFLEGVAEQHVPLNVHAKRVLSSLLSQLRSLAKGQGVPSDRLASELLFFCAQAGQAPASPRSVLARVRQTFGLERHQPVDLQASPLGRFDPSWIAQATKRVAGAKDGWSAVAAGEMLRMAGLNEQFSLVGDSLRRLFPSGERLADALVDAVQRTVQSAQSPEPSLAMEVATSLLYLEAALEDGEFEHPEQVQRVSRMAERIDHVNAGQPAEPLEGWMEDLYRRVSDRQTMGSVVQELRSTLGESEKHIDAFFRAPQDRTPLVNVPSQLQSMRGVLAVLGLDQASQAVVRMRGDVEHLLQPDADLDEAARQGVFDRLASNLGALGFLIDMMGVQPGLAKSLFSLDEDSGVLSPLMGREKKGLGVQPEDPVEAAAQHVEQVHREEAQAVAEEVAQALAQPDAPIEDVSEQLQKLAETPHLQVQSELADNLAAAQAALAEAQAQSDDAALEAAREQVAQVLSDLTPPETEPVEPEAPAFPPQAPLAPTPVSAPQATGLEEDDEMRGIFLEEAAEVIAEARQALSVLRDNAADVQAMTGVRRAFHTLKGSSRMVGLTVYGEAAWACEQLYNAALAAQEPASADLLGLSEELFDHFAAWTDAIARRNDAAWRAKPVIAAADALRLRGERVGLSAVPEPEGVLELDLAAEPEPAADPDPLPSLDLALDLSVVNPLPPDGTPADVPVLNWATDEVVSEALARLADEGRLPGAQDAMAPVTLLDEPVPASPEALAHAPFDFEPTLPGEDLALASVPDAVPEADSGAPDETLIERLSLDLDMRGDDGLGEFPSVPATDAVDAAPTLEPILESLDIPLDGETTAPAAEAGDALPMPEMHLLEPSDFGDLSETSATQPDILPPVEDPVEPDVLARAEVQSAPESEPEPEASDEQVKVVGPLRISIPLFNIYLNEADEQSRRLCTQLGEWALELHHPVGDDTIALAHSLAGNSATVGYTGLSQLARLLEHALMRSQALGPGDADAAALFNEAADEIRRLLHQFAAGFLKSPDPDLLARLADYDQAASQQLEARSLRGDPIESGDDDLAPPAGRGHLRLVHSADEPIATEVDDTPADAEEPTTEPQPLMPLDEPTSETLDGIDIDLDLGEPAEAQEAPSPDAAEAEASDARDASASDETPVDTISPDAMVQPDEVIELDAAAPGYTQPAPLGVPEFRALDEVPVPQPGQVPPSASALATQADWDDEADVDAEDHVDPDLFPIFEEEAQELLPQLANQIRQWLDMPENPAAATACMRTLHTFKGGARLAGAMRLGELAHRLESRIERLLAAESVQQDDIAPLESRVDRLVELFEGLRHKESQELVAPWPEASAEPFAEPVSPDPVGDGAIDLSQDTDATPHPGADESEGGRPDTVDEVPPAAASDEPGASLPEMGQGIDWAQLDRPSSAPAVRTALDAQAQPSQAAVRVRPQLLDRLVNHAGEVSITRTRLQSQVGQIRGSLTDLTDNLDRLRQQLRDIELQAETQLSTRMEAARAAAQNFDPLEFDRYTRFQELTRMMAESVNDVATVQRTLQRNLETAEDQLAAQARLTRDLQDDLLRTRMVEFDSLSDRLYRVVRQAAKETGKQVRLDVVGGQTEVDRGVLERMTGAFEHLLRNCITHGIESPEQRQAAGKDASGQITVALKQEGNEVVISFRDDGAGLDLQRIAARARASGLLAADAEPTEAELAQLIFTPGFSTAEVVTELAGRGIGMDVVRSEVNAMGGRIETASASGQGTSFTLVLPLTTAVTKVVMLRFGTATVAVPTHLIEIVRRARPQEVEQAYREGRFPFGDQVLPFYWLGALLSASPRGSEGGRSLPVVVVRSAQQRVALHVDEVLGNQEVVVKHLGPQLSRLPGLAGMTLLASGAVSLIYNPVALATVYGDAARAATAASLQALGASPQGWLSHAAPSTTVDLDVTATAPETEAPLVLVVDDSLTVRKVTQRLLVREGYRVILAKDGLEALERLAQERPTVVLSDIEMPRMDGFDLLRNVRADGQLADLPVIMITSRIAQKHRDVAMELGANHYLGKPYGEEELLALVARYALKRPELV</sequence>
<dbReference type="PANTHER" id="PTHR43395:SF8">
    <property type="entry name" value="HISTIDINE KINASE"/>
    <property type="match status" value="1"/>
</dbReference>
<evidence type="ECO:0000313" key="18">
    <source>
        <dbReference type="Proteomes" id="UP000244892"/>
    </source>
</evidence>
<dbReference type="FunFam" id="3.30.565.10:FF:000016">
    <property type="entry name" value="Chemotaxis protein CheA, putative"/>
    <property type="match status" value="1"/>
</dbReference>